<keyword evidence="3" id="KW-1185">Reference proteome</keyword>
<gene>
    <name evidence="2" type="ORF">LTR84_012437</name>
</gene>
<proteinExistence type="predicted"/>
<reference evidence="2 3" key="1">
    <citation type="submission" date="2023-08" db="EMBL/GenBank/DDBJ databases">
        <title>Black Yeasts Isolated from many extreme environments.</title>
        <authorList>
            <person name="Coleine C."/>
            <person name="Stajich J.E."/>
            <person name="Selbmann L."/>
        </authorList>
    </citation>
    <scope>NUCLEOTIDE SEQUENCE [LARGE SCALE GENOMIC DNA]</scope>
    <source>
        <strain evidence="2 3">CCFEE 5792</strain>
    </source>
</reference>
<sequence length="457" mass="52638">MQRKSIPGTLLMLLAILLLVTGTFARSWRAGDECPSTIKVSIPGGRYYRDDEPKKPLLDTMASVHAALTTCPNITSLDLRVSLQGCSNWPDRWSFPFSLPGGETYPALRQIRLEGYRFDDRPVDETGWPKGSYLPWYEKSLDWVFSGNAMRALRYHMLPREQREKNNIQLWLDAMDWSQVEEFAFLGHQQPDTVSALLNSTQGVMPGLRRVELGRGQPWSTLQFLLNVERHSLTHLTSIDSFNRKTPFALREVQGDSLQHIDLHTVETTLVESPAYTATELEHFKHMPNLTHLSLNIARNGTWLFEELSAISQIPSLRTAELWLDITSMCRKQKVDNGHYNVEDPNCKGRDQYLLPYINETSTLEVFKFLRAKKIGEELTNVTFWGGDWSRPWDGPVYSPPWIEGRKVKVLCTNGKEEHGSGEENCTVLTGVEYWDQKARWYEDVDEMWLNDSEQFY</sequence>
<accession>A0AAV9MRH5</accession>
<evidence type="ECO:0000313" key="3">
    <source>
        <dbReference type="Proteomes" id="UP001358417"/>
    </source>
</evidence>
<dbReference type="AlphaFoldDB" id="A0AAV9MRH5"/>
<dbReference type="RefSeq" id="XP_064699758.1">
    <property type="nucleotide sequence ID" value="XM_064855958.1"/>
</dbReference>
<evidence type="ECO:0000256" key="1">
    <source>
        <dbReference type="SAM" id="SignalP"/>
    </source>
</evidence>
<protein>
    <submittedName>
        <fullName evidence="2">Uncharacterized protein</fullName>
    </submittedName>
</protein>
<dbReference type="Gene3D" id="3.80.10.10">
    <property type="entry name" value="Ribonuclease Inhibitor"/>
    <property type="match status" value="1"/>
</dbReference>
<dbReference type="Proteomes" id="UP001358417">
    <property type="component" value="Unassembled WGS sequence"/>
</dbReference>
<feature type="signal peptide" evidence="1">
    <location>
        <begin position="1"/>
        <end position="25"/>
    </location>
</feature>
<keyword evidence="1" id="KW-0732">Signal</keyword>
<dbReference type="EMBL" id="JAVRRD010000077">
    <property type="protein sequence ID" value="KAK5042864.1"/>
    <property type="molecule type" value="Genomic_DNA"/>
</dbReference>
<name>A0AAV9MRH5_9EURO</name>
<evidence type="ECO:0000313" key="2">
    <source>
        <dbReference type="EMBL" id="KAK5042864.1"/>
    </source>
</evidence>
<feature type="chain" id="PRO_5043866405" evidence="1">
    <location>
        <begin position="26"/>
        <end position="457"/>
    </location>
</feature>
<dbReference type="GeneID" id="89980581"/>
<comment type="caution">
    <text evidence="2">The sequence shown here is derived from an EMBL/GenBank/DDBJ whole genome shotgun (WGS) entry which is preliminary data.</text>
</comment>
<dbReference type="InterPro" id="IPR032675">
    <property type="entry name" value="LRR_dom_sf"/>
</dbReference>
<organism evidence="2 3">
    <name type="scientific">Exophiala bonariae</name>
    <dbReference type="NCBI Taxonomy" id="1690606"/>
    <lineage>
        <taxon>Eukaryota</taxon>
        <taxon>Fungi</taxon>
        <taxon>Dikarya</taxon>
        <taxon>Ascomycota</taxon>
        <taxon>Pezizomycotina</taxon>
        <taxon>Eurotiomycetes</taxon>
        <taxon>Chaetothyriomycetidae</taxon>
        <taxon>Chaetothyriales</taxon>
        <taxon>Herpotrichiellaceae</taxon>
        <taxon>Exophiala</taxon>
    </lineage>
</organism>